<feature type="domain" description="Acyl-CoA dehydrogenase/oxidase N-terminal" evidence="2">
    <location>
        <begin position="10"/>
        <end position="102"/>
    </location>
</feature>
<reference evidence="4 5" key="1">
    <citation type="submission" date="2016-10" db="EMBL/GenBank/DDBJ databases">
        <authorList>
            <person name="de Groot N.N."/>
        </authorList>
    </citation>
    <scope>NUCLEOTIDE SEQUENCE [LARGE SCALE GENOMIC DNA]</scope>
    <source>
        <strain evidence="4 5">DSM 373</strain>
    </source>
</reference>
<feature type="domain" description="Acyl-CoA dehydrogenase C-terminal" evidence="3">
    <location>
        <begin position="226"/>
        <end position="358"/>
    </location>
</feature>
<dbReference type="InterPro" id="IPR037069">
    <property type="entry name" value="AcylCoA_DH/ox_N_sf"/>
</dbReference>
<sequence length="383" mass="41826">MSHDLHPLFERIKANAAERDARGGHAAEEKALLRDAGLLLLAIPRALGGQERSWQEIFALVRQLAAVDSSLAHVLAFHQLQVATVLIYGSEEQQARLLGHTAEHRCWWGNGMNPLDRRLVAEPAAEGFLLDGTKSFCSGTVGAHFMTLSAVLGEHAQPLLGVVSTEHPGVQVLDDWDPIGQRQTDSNSIRFAQVPLAARDVLRPADATPSAFHTLRNCFGQLVLTNLYLGIAEGAFAEARDYAHTQARPWLVSPAALAVDDPFTQNRFGEMHVQIAAARALAERAAELIDRAFSRGPALSAAERARVAVAVAEAKVLAHRAGLFASQELFEVAGARGTRAALGFDRYWRNVRTHTLHDPIDYKLNMLGRWALKDEAPDPANYT</sequence>
<dbReference type="Pfam" id="PF02771">
    <property type="entry name" value="Acyl-CoA_dh_N"/>
    <property type="match status" value="1"/>
</dbReference>
<dbReference type="InterPro" id="IPR013786">
    <property type="entry name" value="AcylCoA_DH/ox_N"/>
</dbReference>
<dbReference type="GO" id="GO:0050660">
    <property type="term" value="F:flavin adenine dinucleotide binding"/>
    <property type="evidence" value="ECO:0007669"/>
    <property type="project" value="InterPro"/>
</dbReference>
<dbReference type="InterPro" id="IPR009100">
    <property type="entry name" value="AcylCoA_DH/oxidase_NM_dom_sf"/>
</dbReference>
<dbReference type="InterPro" id="IPR013107">
    <property type="entry name" value="Acyl-CoA_DH_C"/>
</dbReference>
<keyword evidence="1" id="KW-0560">Oxidoreductase</keyword>
<dbReference type="RefSeq" id="WP_090731268.1">
    <property type="nucleotide sequence ID" value="NZ_FNYQ01000025.1"/>
</dbReference>
<dbReference type="InterPro" id="IPR046373">
    <property type="entry name" value="Acyl-CoA_Oxase/DH_mid-dom_sf"/>
</dbReference>
<dbReference type="Gene3D" id="1.10.540.10">
    <property type="entry name" value="Acyl-CoA dehydrogenase/oxidase, N-terminal domain"/>
    <property type="match status" value="1"/>
</dbReference>
<dbReference type="GO" id="GO:0006552">
    <property type="term" value="P:L-leucine catabolic process"/>
    <property type="evidence" value="ECO:0007669"/>
    <property type="project" value="TreeGrafter"/>
</dbReference>
<dbReference type="Gene3D" id="1.20.140.10">
    <property type="entry name" value="Butyryl-CoA Dehydrogenase, subunit A, domain 3"/>
    <property type="match status" value="1"/>
</dbReference>
<dbReference type="PANTHER" id="PTHR43884:SF12">
    <property type="entry name" value="ISOVALERYL-COA DEHYDROGENASE, MITOCHONDRIAL-RELATED"/>
    <property type="match status" value="1"/>
</dbReference>
<dbReference type="GO" id="GO:0008470">
    <property type="term" value="F:3-methylbutanoyl-CoA dehydrogenase activity"/>
    <property type="evidence" value="ECO:0007669"/>
    <property type="project" value="TreeGrafter"/>
</dbReference>
<dbReference type="Gene3D" id="2.40.110.10">
    <property type="entry name" value="Butyryl-CoA Dehydrogenase, subunit A, domain 2"/>
    <property type="match status" value="1"/>
</dbReference>
<dbReference type="SUPFAM" id="SSF56645">
    <property type="entry name" value="Acyl-CoA dehydrogenase NM domain-like"/>
    <property type="match status" value="1"/>
</dbReference>
<evidence type="ECO:0000259" key="2">
    <source>
        <dbReference type="Pfam" id="PF02771"/>
    </source>
</evidence>
<organism evidence="4 5">
    <name type="scientific">Azotobacter beijerinckii</name>
    <dbReference type="NCBI Taxonomy" id="170623"/>
    <lineage>
        <taxon>Bacteria</taxon>
        <taxon>Pseudomonadati</taxon>
        <taxon>Pseudomonadota</taxon>
        <taxon>Gammaproteobacteria</taxon>
        <taxon>Pseudomonadales</taxon>
        <taxon>Pseudomonadaceae</taxon>
        <taxon>Azotobacter</taxon>
    </lineage>
</organism>
<dbReference type="AlphaFoldDB" id="A0A1H6TTV1"/>
<evidence type="ECO:0000313" key="5">
    <source>
        <dbReference type="Proteomes" id="UP000199250"/>
    </source>
</evidence>
<dbReference type="Proteomes" id="UP000199250">
    <property type="component" value="Unassembled WGS sequence"/>
</dbReference>
<dbReference type="SUPFAM" id="SSF47203">
    <property type="entry name" value="Acyl-CoA dehydrogenase C-terminal domain-like"/>
    <property type="match status" value="1"/>
</dbReference>
<dbReference type="PIRSF" id="PIRSF016578">
    <property type="entry name" value="HsaA"/>
    <property type="match status" value="1"/>
</dbReference>
<protein>
    <submittedName>
        <fullName evidence="4">Acyl-CoA dehydrogenase</fullName>
    </submittedName>
</protein>
<name>A0A1H6TTV1_9GAMM</name>
<dbReference type="InterPro" id="IPR036250">
    <property type="entry name" value="AcylCo_DH-like_C"/>
</dbReference>
<evidence type="ECO:0000256" key="1">
    <source>
        <dbReference type="ARBA" id="ARBA00023002"/>
    </source>
</evidence>
<dbReference type="OrthoDB" id="571684at2"/>
<evidence type="ECO:0000313" key="4">
    <source>
        <dbReference type="EMBL" id="SEI83489.1"/>
    </source>
</evidence>
<accession>A0A1H6TTV1</accession>
<gene>
    <name evidence="4" type="ORF">SAMN04244572_01829</name>
</gene>
<dbReference type="PANTHER" id="PTHR43884">
    <property type="entry name" value="ACYL-COA DEHYDROGENASE"/>
    <property type="match status" value="1"/>
</dbReference>
<dbReference type="EMBL" id="FNYQ01000025">
    <property type="protein sequence ID" value="SEI83489.1"/>
    <property type="molecule type" value="Genomic_DNA"/>
</dbReference>
<dbReference type="Pfam" id="PF08028">
    <property type="entry name" value="Acyl-CoA_dh_2"/>
    <property type="match status" value="1"/>
</dbReference>
<proteinExistence type="predicted"/>
<evidence type="ECO:0000259" key="3">
    <source>
        <dbReference type="Pfam" id="PF08028"/>
    </source>
</evidence>